<dbReference type="Proteomes" id="UP000326837">
    <property type="component" value="Chromosome"/>
</dbReference>
<feature type="transmembrane region" description="Helical" evidence="1">
    <location>
        <begin position="144"/>
        <end position="166"/>
    </location>
</feature>
<dbReference type="EMBL" id="AP021861">
    <property type="protein sequence ID" value="BBO33473.1"/>
    <property type="molecule type" value="Genomic_DNA"/>
</dbReference>
<keyword evidence="1" id="KW-0472">Membrane</keyword>
<feature type="transmembrane region" description="Helical" evidence="1">
    <location>
        <begin position="186"/>
        <end position="206"/>
    </location>
</feature>
<evidence type="ECO:0000313" key="2">
    <source>
        <dbReference type="EMBL" id="BBO33473.1"/>
    </source>
</evidence>
<gene>
    <name evidence="2" type="ORF">PLANPX_3085</name>
</gene>
<organism evidence="2 3">
    <name type="scientific">Lacipirellula parvula</name>
    <dbReference type="NCBI Taxonomy" id="2650471"/>
    <lineage>
        <taxon>Bacteria</taxon>
        <taxon>Pseudomonadati</taxon>
        <taxon>Planctomycetota</taxon>
        <taxon>Planctomycetia</taxon>
        <taxon>Pirellulales</taxon>
        <taxon>Lacipirellulaceae</taxon>
        <taxon>Lacipirellula</taxon>
    </lineage>
</organism>
<dbReference type="AlphaFoldDB" id="A0A5K7XGW3"/>
<sequence>MTEIRLSYSENRSVLASWTENRNLADRSRLGGWQRTLDGYAVREVAILLVLGLLAAGLTAITASPIRLPGHAILRGTLPMILGLSLVPRRGAGTVMSVGALLGFALSLPLGGARLPVAAACGLAFLGPALDVVTANVRATGWQLYLRFAAAGLVANLASFAVRMAAGGSGSGRGPGSGTGMGWPVALVSFALFGIAAGIVCGAIWFRTKPRTATDSP</sequence>
<dbReference type="KEGG" id="lpav:PLANPX_3085"/>
<feature type="transmembrane region" description="Helical" evidence="1">
    <location>
        <begin position="45"/>
        <end position="70"/>
    </location>
</feature>
<accession>A0A5K7XGW3</accession>
<keyword evidence="1" id="KW-0812">Transmembrane</keyword>
<evidence type="ECO:0000313" key="3">
    <source>
        <dbReference type="Proteomes" id="UP000326837"/>
    </source>
</evidence>
<proteinExistence type="predicted"/>
<evidence type="ECO:0000256" key="1">
    <source>
        <dbReference type="SAM" id="Phobius"/>
    </source>
</evidence>
<keyword evidence="3" id="KW-1185">Reference proteome</keyword>
<keyword evidence="1" id="KW-1133">Transmembrane helix</keyword>
<name>A0A5K7XGW3_9BACT</name>
<feature type="transmembrane region" description="Helical" evidence="1">
    <location>
        <begin position="117"/>
        <end position="137"/>
    </location>
</feature>
<protein>
    <submittedName>
        <fullName evidence="2">Uncharacterized protein</fullName>
    </submittedName>
</protein>
<reference evidence="3" key="1">
    <citation type="submission" date="2019-10" db="EMBL/GenBank/DDBJ databases">
        <title>Lacipirellula parvula gen. nov., sp. nov., representing a lineage of planctomycetes widespread in freshwater anoxic habitats, and description of the family Lacipirellulaceae.</title>
        <authorList>
            <person name="Dedysh S.N."/>
            <person name="Kulichevskaya I.S."/>
            <person name="Beletsky A.V."/>
            <person name="Rakitin A.L."/>
            <person name="Mardanov A.V."/>
            <person name="Ivanova A.A."/>
            <person name="Saltykova V.X."/>
            <person name="Rijpstra W.I.C."/>
            <person name="Sinninghe Damste J.S."/>
            <person name="Ravin N.V."/>
        </authorList>
    </citation>
    <scope>NUCLEOTIDE SEQUENCE [LARGE SCALE GENOMIC DNA]</scope>
    <source>
        <strain evidence="3">PX69</strain>
    </source>
</reference>